<comment type="similarity">
    <text evidence="3">Belongs to the glycosyltransferase 31 family.</text>
</comment>
<evidence type="ECO:0000313" key="15">
    <source>
        <dbReference type="EMBL" id="CAK9211509.1"/>
    </source>
</evidence>
<keyword evidence="7" id="KW-0735">Signal-anchor</keyword>
<keyword evidence="9" id="KW-0333">Golgi apparatus</keyword>
<comment type="subcellular location">
    <subcellularLocation>
        <location evidence="1">Golgi apparatus membrane</location>
        <topology evidence="1">Single-pass type II membrane protein</topology>
    </subcellularLocation>
</comment>
<accession>A0ABP0U3Q3</accession>
<keyword evidence="5" id="KW-0808">Transferase</keyword>
<evidence type="ECO:0000313" key="16">
    <source>
        <dbReference type="Proteomes" id="UP001497512"/>
    </source>
</evidence>
<evidence type="ECO:0000256" key="2">
    <source>
        <dbReference type="ARBA" id="ARBA00004922"/>
    </source>
</evidence>
<evidence type="ECO:0000256" key="12">
    <source>
        <dbReference type="SAM" id="MobiDB-lite"/>
    </source>
</evidence>
<evidence type="ECO:0000256" key="7">
    <source>
        <dbReference type="ARBA" id="ARBA00022968"/>
    </source>
</evidence>
<evidence type="ECO:0000256" key="9">
    <source>
        <dbReference type="ARBA" id="ARBA00023034"/>
    </source>
</evidence>
<evidence type="ECO:0000256" key="10">
    <source>
        <dbReference type="ARBA" id="ARBA00023136"/>
    </source>
</evidence>
<keyword evidence="16" id="KW-1185">Reference proteome</keyword>
<feature type="region of interest" description="Disordered" evidence="12">
    <location>
        <begin position="108"/>
        <end position="151"/>
    </location>
</feature>
<dbReference type="Pfam" id="PF01762">
    <property type="entry name" value="Galactosyl_T"/>
    <property type="match status" value="1"/>
</dbReference>
<dbReference type="InterPro" id="IPR013320">
    <property type="entry name" value="ConA-like_dom_sf"/>
</dbReference>
<keyword evidence="8 13" id="KW-1133">Transmembrane helix</keyword>
<keyword evidence="4" id="KW-0328">Glycosyltransferase</keyword>
<keyword evidence="6 13" id="KW-0812">Transmembrane</keyword>
<reference evidence="15" key="1">
    <citation type="submission" date="2024-02" db="EMBL/GenBank/DDBJ databases">
        <authorList>
            <consortium name="ELIXIR-Norway"/>
            <consortium name="Elixir Norway"/>
        </authorList>
    </citation>
    <scope>NUCLEOTIDE SEQUENCE</scope>
</reference>
<name>A0ABP0U3Q3_9BRYO</name>
<dbReference type="PROSITE" id="PS51304">
    <property type="entry name" value="GALECTIN"/>
    <property type="match status" value="1"/>
</dbReference>
<evidence type="ECO:0000256" key="5">
    <source>
        <dbReference type="ARBA" id="ARBA00022679"/>
    </source>
</evidence>
<feature type="domain" description="Galectin" evidence="14">
    <location>
        <begin position="225"/>
        <end position="437"/>
    </location>
</feature>
<gene>
    <name evidence="15" type="ORF">CSSPTR1EN2_LOCUS10739</name>
</gene>
<dbReference type="EMBL" id="OZ019910">
    <property type="protein sequence ID" value="CAK9211509.1"/>
    <property type="molecule type" value="Genomic_DNA"/>
</dbReference>
<dbReference type="Pfam" id="PF00337">
    <property type="entry name" value="Gal-bind_lectin"/>
    <property type="match status" value="1"/>
</dbReference>
<dbReference type="InterPro" id="IPR001079">
    <property type="entry name" value="Galectin_CRD"/>
</dbReference>
<evidence type="ECO:0000259" key="14">
    <source>
        <dbReference type="PROSITE" id="PS51304"/>
    </source>
</evidence>
<dbReference type="SMART" id="SM00908">
    <property type="entry name" value="Gal-bind_lectin"/>
    <property type="match status" value="1"/>
</dbReference>
<evidence type="ECO:0000256" key="8">
    <source>
        <dbReference type="ARBA" id="ARBA00022989"/>
    </source>
</evidence>
<evidence type="ECO:0000256" key="11">
    <source>
        <dbReference type="ARBA" id="ARBA00023211"/>
    </source>
</evidence>
<dbReference type="Gene3D" id="2.60.120.200">
    <property type="match status" value="2"/>
</dbReference>
<evidence type="ECO:0000256" key="3">
    <source>
        <dbReference type="ARBA" id="ARBA00008661"/>
    </source>
</evidence>
<comment type="pathway">
    <text evidence="2">Protein modification; protein glycosylation.</text>
</comment>
<protein>
    <recommendedName>
        <fullName evidence="14">Galectin domain-containing protein</fullName>
    </recommendedName>
</protein>
<proteinExistence type="inferred from homology"/>
<keyword evidence="11" id="KW-0464">Manganese</keyword>
<evidence type="ECO:0000256" key="4">
    <source>
        <dbReference type="ARBA" id="ARBA00022676"/>
    </source>
</evidence>
<evidence type="ECO:0000256" key="13">
    <source>
        <dbReference type="SAM" id="Phobius"/>
    </source>
</evidence>
<dbReference type="PANTHER" id="PTHR11214">
    <property type="entry name" value="BETA-1,3-N-ACETYLGLUCOSAMINYLTRANSFERASE"/>
    <property type="match status" value="1"/>
</dbReference>
<keyword evidence="10 13" id="KW-0472">Membrane</keyword>
<evidence type="ECO:0000256" key="6">
    <source>
        <dbReference type="ARBA" id="ARBA00022692"/>
    </source>
</evidence>
<dbReference type="Proteomes" id="UP001497512">
    <property type="component" value="Chromosome 18"/>
</dbReference>
<organism evidence="15 16">
    <name type="scientific">Sphagnum troendelagicum</name>
    <dbReference type="NCBI Taxonomy" id="128251"/>
    <lineage>
        <taxon>Eukaryota</taxon>
        <taxon>Viridiplantae</taxon>
        <taxon>Streptophyta</taxon>
        <taxon>Embryophyta</taxon>
        <taxon>Bryophyta</taxon>
        <taxon>Sphagnophytina</taxon>
        <taxon>Sphagnopsida</taxon>
        <taxon>Sphagnales</taxon>
        <taxon>Sphagnaceae</taxon>
        <taxon>Sphagnum</taxon>
    </lineage>
</organism>
<dbReference type="SUPFAM" id="SSF49899">
    <property type="entry name" value="Concanavalin A-like lectins/glucanases"/>
    <property type="match status" value="1"/>
</dbReference>
<dbReference type="Gene3D" id="3.90.550.50">
    <property type="match status" value="1"/>
</dbReference>
<sequence length="713" mass="80448">MKKANGKADCGLCLGAGRLRGTQTLLVLVTLCIVFVTIQVPQLLIAPSFLLQINVPNLDAALEEAGLVGLGGSGSSPGHRRLKKTHQRKLITNDWDEERRQSDQYYYDGHDKYNADHTPGSAPSKLKSDDPRHKGQNKKNHKLGSQTTHEMEEENVMPHELKGNVLPLQVVVEQAWHAGKIAWQELEEVLRSEGNESVKAYESIITSTCPNFISLTGKEFEDAGRIISLPCGLVFGSSINLIATPHYAHSEYKPPIARVGEGESQYVMVSQFGLELHGLKEDDGEDPPRILHLNPRLQGDWSWKPVIEHNTCYHGEWGSSQRCEGWPSSQEDDETVDDQLKCEAWLRDDVEKPHDSEKSWWLHSFMGTSGKDNLDWEYPFAEGRLFILNLRAGIEGFHLTVDGRHVSSFPYHSSYVVEEITGFSIYGDLDYELVTINALPPVHPSYISELVLEEGQMWKAPSYPMEEIDLFVGVMSSSNHFSERMAVRKTWFQSRSIQSSNVVARFFVALHADKNINLQVRKEAGYYGDMIILPFIDRYDIVVLKTVAICEFGIQNVTAKYIMKTDDDTFVRVDDVLVEVKATGIVQGLYMGSMNEFHRPLRTGKWAVTSEEWPERIYPTYANGPGYILSKDIVQFIVSQSKAGTLQLFKMEDVSVGLWVGQYGQENHLQYENSARFAQAGCITDYLTAHYQSPHQMMCLWDKLLATGLAECC</sequence>
<evidence type="ECO:0000256" key="1">
    <source>
        <dbReference type="ARBA" id="ARBA00004323"/>
    </source>
</evidence>
<feature type="transmembrane region" description="Helical" evidence="13">
    <location>
        <begin position="25"/>
        <end position="45"/>
    </location>
</feature>
<dbReference type="PANTHER" id="PTHR11214:SF286">
    <property type="entry name" value="HYDROXYPROLINE O-GALACTOSYLTRANSFERASE GALT4"/>
    <property type="match status" value="1"/>
</dbReference>
<dbReference type="InterPro" id="IPR002659">
    <property type="entry name" value="Glyco_trans_31"/>
</dbReference>